<evidence type="ECO:0000313" key="4">
    <source>
        <dbReference type="Proteomes" id="UP000075886"/>
    </source>
</evidence>
<keyword evidence="4" id="KW-1185">Reference proteome</keyword>
<proteinExistence type="inferred from homology"/>
<name>A0A182Q5S8_9DIPT</name>
<protein>
    <recommendedName>
        <fullName evidence="2">Ribosomal protein eL8/eL30/eS12/Gadd45 domain-containing protein</fullName>
    </recommendedName>
</protein>
<dbReference type="PANTHER" id="PTHR10411:SF8">
    <property type="entry name" value="FI09246P"/>
    <property type="match status" value="1"/>
</dbReference>
<reference evidence="4" key="1">
    <citation type="submission" date="2014-01" db="EMBL/GenBank/DDBJ databases">
        <title>The Genome Sequence of Anopheles farauti FAR1 (V2).</title>
        <authorList>
            <consortium name="The Broad Institute Genomics Platform"/>
            <person name="Neafsey D.E."/>
            <person name="Besansky N."/>
            <person name="Howell P."/>
            <person name="Walton C."/>
            <person name="Young S.K."/>
            <person name="Zeng Q."/>
            <person name="Gargeya S."/>
            <person name="Fitzgerald M."/>
            <person name="Haas B."/>
            <person name="Abouelleil A."/>
            <person name="Allen A.W."/>
            <person name="Alvarado L."/>
            <person name="Arachchi H.M."/>
            <person name="Berlin A.M."/>
            <person name="Chapman S.B."/>
            <person name="Gainer-Dewar J."/>
            <person name="Goldberg J."/>
            <person name="Griggs A."/>
            <person name="Gujja S."/>
            <person name="Hansen M."/>
            <person name="Howarth C."/>
            <person name="Imamovic A."/>
            <person name="Ireland A."/>
            <person name="Larimer J."/>
            <person name="McCowan C."/>
            <person name="Murphy C."/>
            <person name="Pearson M."/>
            <person name="Poon T.W."/>
            <person name="Priest M."/>
            <person name="Roberts A."/>
            <person name="Saif S."/>
            <person name="Shea T."/>
            <person name="Sisk P."/>
            <person name="Sykes S."/>
            <person name="Wortman J."/>
            <person name="Nusbaum C."/>
            <person name="Birren B."/>
        </authorList>
    </citation>
    <scope>NUCLEOTIDE SEQUENCE [LARGE SCALE GENOMIC DNA]</scope>
    <source>
        <strain evidence="4">FAR1</strain>
    </source>
</reference>
<evidence type="ECO:0000259" key="2">
    <source>
        <dbReference type="Pfam" id="PF01248"/>
    </source>
</evidence>
<dbReference type="EnsemblMetazoa" id="AFAF003627-RA">
    <property type="protein sequence ID" value="AFAF003627-PA"/>
    <property type="gene ID" value="AFAF003627"/>
</dbReference>
<dbReference type="GO" id="GO:0005737">
    <property type="term" value="C:cytoplasm"/>
    <property type="evidence" value="ECO:0007669"/>
    <property type="project" value="TreeGrafter"/>
</dbReference>
<dbReference type="FunFam" id="3.30.1330.30:FF:000045">
    <property type="entry name" value="Predicted protein"/>
    <property type="match status" value="1"/>
</dbReference>
<dbReference type="GO" id="GO:0005634">
    <property type="term" value="C:nucleus"/>
    <property type="evidence" value="ECO:0007669"/>
    <property type="project" value="InterPro"/>
</dbReference>
<evidence type="ECO:0000313" key="3">
    <source>
        <dbReference type="EnsemblMetazoa" id="AFAF003627-PA"/>
    </source>
</evidence>
<reference evidence="3" key="2">
    <citation type="submission" date="2020-05" db="UniProtKB">
        <authorList>
            <consortium name="EnsemblMetazoa"/>
        </authorList>
    </citation>
    <scope>IDENTIFICATION</scope>
    <source>
        <strain evidence="3">FAR1</strain>
    </source>
</reference>
<accession>A0A182Q5S8</accession>
<organism evidence="3 4">
    <name type="scientific">Anopheles farauti</name>
    <dbReference type="NCBI Taxonomy" id="69004"/>
    <lineage>
        <taxon>Eukaryota</taxon>
        <taxon>Metazoa</taxon>
        <taxon>Ecdysozoa</taxon>
        <taxon>Arthropoda</taxon>
        <taxon>Hexapoda</taxon>
        <taxon>Insecta</taxon>
        <taxon>Pterygota</taxon>
        <taxon>Neoptera</taxon>
        <taxon>Endopterygota</taxon>
        <taxon>Diptera</taxon>
        <taxon>Nematocera</taxon>
        <taxon>Culicoidea</taxon>
        <taxon>Culicidae</taxon>
        <taxon>Anophelinae</taxon>
        <taxon>Anopheles</taxon>
    </lineage>
</organism>
<dbReference type="Pfam" id="PF01248">
    <property type="entry name" value="Ribosomal_L7Ae"/>
    <property type="match status" value="1"/>
</dbReference>
<feature type="domain" description="Ribosomal protein eL8/eL30/eS12/Gadd45" evidence="2">
    <location>
        <begin position="54"/>
        <end position="142"/>
    </location>
</feature>
<dbReference type="InterPro" id="IPR024824">
    <property type="entry name" value="GADD45"/>
</dbReference>
<dbReference type="VEuPathDB" id="VectorBase:AFAF003627"/>
<dbReference type="PANTHER" id="PTHR10411">
    <property type="entry name" value="GROWTH ARREST AND DNA DAMAGE-INDUCIBLE PROTEIN GADD45"/>
    <property type="match status" value="1"/>
</dbReference>
<dbReference type="EMBL" id="AXCN02000591">
    <property type="status" value="NOT_ANNOTATED_CDS"/>
    <property type="molecule type" value="Genomic_DNA"/>
</dbReference>
<dbReference type="Gene3D" id="3.30.1330.30">
    <property type="match status" value="1"/>
</dbReference>
<comment type="similarity">
    <text evidence="1">Belongs to the GADD45 family.</text>
</comment>
<dbReference type="Proteomes" id="UP000075886">
    <property type="component" value="Unassembled WGS sequence"/>
</dbReference>
<dbReference type="GO" id="GO:0051726">
    <property type="term" value="P:regulation of cell cycle"/>
    <property type="evidence" value="ECO:0007669"/>
    <property type="project" value="InterPro"/>
</dbReference>
<dbReference type="STRING" id="69004.A0A182Q5S8"/>
<dbReference type="AlphaFoldDB" id="A0A182Q5S8"/>
<evidence type="ECO:0000256" key="1">
    <source>
        <dbReference type="ARBA" id="ARBA00007361"/>
    </source>
</evidence>
<sequence>MVIATKIRTSSISSNGSLIEDSLDVKLASMFIETVEKQHQQQQPPPTATIGGMVEQALLAAYREERTVVGLSESINALSKTPEDFLFCLLATSGNPANHMHQVLLEAFCFEHDIYIIKVDSAEKLSRLLGTQRVESCALLQKGWSEGRTEAITDLEDQLVDYCEEHWEAPVKPVIKLPEK</sequence>
<dbReference type="SUPFAM" id="SSF55315">
    <property type="entry name" value="L30e-like"/>
    <property type="match status" value="1"/>
</dbReference>
<dbReference type="InterPro" id="IPR004038">
    <property type="entry name" value="Ribosomal_eL8/eL30/eS12/Gad45"/>
</dbReference>
<dbReference type="InterPro" id="IPR029064">
    <property type="entry name" value="Ribosomal_eL30-like_sf"/>
</dbReference>